<dbReference type="EMBL" id="JACHLI010000018">
    <property type="protein sequence ID" value="MBB4865340.1"/>
    <property type="molecule type" value="Genomic_DNA"/>
</dbReference>
<evidence type="ECO:0000313" key="1">
    <source>
        <dbReference type="EMBL" id="MBB4865340.1"/>
    </source>
</evidence>
<name>A0A7W7P395_PSENT</name>
<proteinExistence type="predicted"/>
<protein>
    <submittedName>
        <fullName evidence="1">Uncharacterized protein</fullName>
    </submittedName>
</protein>
<dbReference type="Proteomes" id="UP000566995">
    <property type="component" value="Unassembled WGS sequence"/>
</dbReference>
<organism evidence="1 2">
    <name type="scientific">Pseudomonas nitroreducens</name>
    <dbReference type="NCBI Taxonomy" id="46680"/>
    <lineage>
        <taxon>Bacteria</taxon>
        <taxon>Pseudomonadati</taxon>
        <taxon>Pseudomonadota</taxon>
        <taxon>Gammaproteobacteria</taxon>
        <taxon>Pseudomonadales</taxon>
        <taxon>Pseudomonadaceae</taxon>
        <taxon>Pseudomonas</taxon>
    </lineage>
</organism>
<evidence type="ECO:0000313" key="2">
    <source>
        <dbReference type="Proteomes" id="UP000566995"/>
    </source>
</evidence>
<dbReference type="AlphaFoldDB" id="A0A7W7P395"/>
<accession>A0A7W7P395</accession>
<gene>
    <name evidence="1" type="ORF">HNP46_004221</name>
</gene>
<dbReference type="RefSeq" id="WP_184592722.1">
    <property type="nucleotide sequence ID" value="NZ_JACHLI010000018.1"/>
</dbReference>
<reference evidence="1 2" key="1">
    <citation type="submission" date="2020-08" db="EMBL/GenBank/DDBJ databases">
        <title>Functional genomics of gut bacteria from endangered species of beetles.</title>
        <authorList>
            <person name="Carlos-Shanley C."/>
        </authorList>
    </citation>
    <scope>NUCLEOTIDE SEQUENCE [LARGE SCALE GENOMIC DNA]</scope>
    <source>
        <strain evidence="1 2">S00179</strain>
    </source>
</reference>
<sequence>MGVWMELRCENQGDTSYDRMGERCWSHANDGPKQMGSANKTSLAETLKDLEKDAVRHKWVKHKGDWYCPPCAKRLNLVE</sequence>
<comment type="caution">
    <text evidence="1">The sequence shown here is derived from an EMBL/GenBank/DDBJ whole genome shotgun (WGS) entry which is preliminary data.</text>
</comment>